<dbReference type="SUPFAM" id="SSF55298">
    <property type="entry name" value="YjgF-like"/>
    <property type="match status" value="1"/>
</dbReference>
<dbReference type="RefSeq" id="WP_206869260.1">
    <property type="nucleotide sequence ID" value="NZ_BMBA01000001.1"/>
</dbReference>
<evidence type="ECO:0000256" key="1">
    <source>
        <dbReference type="ARBA" id="ARBA00010552"/>
    </source>
</evidence>
<dbReference type="EMBL" id="BMBA01000001">
    <property type="protein sequence ID" value="GFZ31144.1"/>
    <property type="molecule type" value="Genomic_DNA"/>
</dbReference>
<evidence type="ECO:0000313" key="2">
    <source>
        <dbReference type="EMBL" id="GFZ31144.1"/>
    </source>
</evidence>
<dbReference type="NCBIfam" id="TIGR00004">
    <property type="entry name" value="Rid family detoxifying hydrolase"/>
    <property type="match status" value="1"/>
</dbReference>
<comment type="similarity">
    <text evidence="1">Belongs to the RutC family.</text>
</comment>
<dbReference type="InterPro" id="IPR019897">
    <property type="entry name" value="RidA_CS"/>
</dbReference>
<organism evidence="2 3">
    <name type="scientific">Clostridium zeae</name>
    <dbReference type="NCBI Taxonomy" id="2759022"/>
    <lineage>
        <taxon>Bacteria</taxon>
        <taxon>Bacillati</taxon>
        <taxon>Bacillota</taxon>
        <taxon>Clostridia</taxon>
        <taxon>Eubacteriales</taxon>
        <taxon>Clostridiaceae</taxon>
        <taxon>Clostridium</taxon>
    </lineage>
</organism>
<dbReference type="PANTHER" id="PTHR11803">
    <property type="entry name" value="2-IMINOBUTANOATE/2-IMINOPROPANOATE DEAMINASE RIDA"/>
    <property type="match status" value="1"/>
</dbReference>
<sequence>MKNIISTENAPKAIGPYSQGISIENLVFTSGQIPLDPATGELIIEIKAATKRSMLNVKAILEQAGSSLDNIIKATIFLKNIDDFNSVNEVYGEFFKENPPARSCVEISRLPKDAVIEIEVIAFKNR</sequence>
<dbReference type="Gene3D" id="3.30.1330.40">
    <property type="entry name" value="RutC-like"/>
    <property type="match status" value="1"/>
</dbReference>
<dbReference type="Pfam" id="PF01042">
    <property type="entry name" value="Ribonuc_L-PSP"/>
    <property type="match status" value="1"/>
</dbReference>
<dbReference type="PROSITE" id="PS01094">
    <property type="entry name" value="UPF0076"/>
    <property type="match status" value="1"/>
</dbReference>
<dbReference type="InterPro" id="IPR006056">
    <property type="entry name" value="RidA"/>
</dbReference>
<accession>A0ABQ1E8Q1</accession>
<dbReference type="PANTHER" id="PTHR11803:SF39">
    <property type="entry name" value="2-IMINOBUTANOATE_2-IMINOPROPANOATE DEAMINASE"/>
    <property type="match status" value="1"/>
</dbReference>
<dbReference type="Proteomes" id="UP000663802">
    <property type="component" value="Unassembled WGS sequence"/>
</dbReference>
<protein>
    <submittedName>
        <fullName evidence="2">Reactive intermediate/imine deaminase</fullName>
    </submittedName>
</protein>
<dbReference type="InterPro" id="IPR035959">
    <property type="entry name" value="RutC-like_sf"/>
</dbReference>
<dbReference type="CDD" id="cd00448">
    <property type="entry name" value="YjgF_YER057c_UK114_family"/>
    <property type="match status" value="1"/>
</dbReference>
<gene>
    <name evidence="2" type="primary">tdcF</name>
    <name evidence="2" type="ORF">CSC2_16700</name>
</gene>
<reference evidence="2 3" key="1">
    <citation type="journal article" date="2021" name="Int. J. Syst. Evol. Microbiol.">
        <title>Clostridium zeae sp. nov., isolated from corn silage.</title>
        <authorList>
            <person name="Kobayashi H."/>
            <person name="Tanizawa Y."/>
            <person name="Yagura M."/>
            <person name="Sakamoto M."/>
            <person name="Ohkuma M."/>
            <person name="Tohno M."/>
        </authorList>
    </citation>
    <scope>NUCLEOTIDE SEQUENCE [LARGE SCALE GENOMIC DNA]</scope>
    <source>
        <strain evidence="2 3">CSC2</strain>
    </source>
</reference>
<dbReference type="InterPro" id="IPR006175">
    <property type="entry name" value="YjgF/YER057c/UK114"/>
</dbReference>
<proteinExistence type="inferred from homology"/>
<comment type="caution">
    <text evidence="2">The sequence shown here is derived from an EMBL/GenBank/DDBJ whole genome shotgun (WGS) entry which is preliminary data.</text>
</comment>
<name>A0ABQ1E8Q1_9CLOT</name>
<keyword evidence="3" id="KW-1185">Reference proteome</keyword>
<evidence type="ECO:0000313" key="3">
    <source>
        <dbReference type="Proteomes" id="UP000663802"/>
    </source>
</evidence>